<dbReference type="Proteomes" id="UP000324133">
    <property type="component" value="Unassembled WGS sequence"/>
</dbReference>
<comment type="caution">
    <text evidence="1">The sequence shown here is derived from an EMBL/GenBank/DDBJ whole genome shotgun (WGS) entry which is preliminary data.</text>
</comment>
<protein>
    <submittedName>
        <fullName evidence="1">Uncharacterized protein</fullName>
    </submittedName>
</protein>
<dbReference type="OrthoDB" id="7794186at2"/>
<name>A0A5B6TGZ5_9BACT</name>
<dbReference type="RefSeq" id="WP_149091518.1">
    <property type="nucleotide sequence ID" value="NZ_VKKY01000002.1"/>
</dbReference>
<proteinExistence type="predicted"/>
<dbReference type="EMBL" id="VKKY01000002">
    <property type="protein sequence ID" value="KAA3438460.1"/>
    <property type="molecule type" value="Genomic_DNA"/>
</dbReference>
<evidence type="ECO:0000313" key="2">
    <source>
        <dbReference type="Proteomes" id="UP000324133"/>
    </source>
</evidence>
<keyword evidence="2" id="KW-1185">Reference proteome</keyword>
<evidence type="ECO:0000313" key="1">
    <source>
        <dbReference type="EMBL" id="KAA3438460.1"/>
    </source>
</evidence>
<reference evidence="1 2" key="1">
    <citation type="submission" date="2019-07" db="EMBL/GenBank/DDBJ databases">
        <title>Rufibacter sp. nov., isolated from lake sediment.</title>
        <authorList>
            <person name="Qu J.-H."/>
        </authorList>
    </citation>
    <scope>NUCLEOTIDE SEQUENCE [LARGE SCALE GENOMIC DNA]</scope>
    <source>
        <strain evidence="1 2">NBS58-1</strain>
    </source>
</reference>
<dbReference type="AlphaFoldDB" id="A0A5B6TGZ5"/>
<organism evidence="1 2">
    <name type="scientific">Rufibacter hautae</name>
    <dbReference type="NCBI Taxonomy" id="2595005"/>
    <lineage>
        <taxon>Bacteria</taxon>
        <taxon>Pseudomonadati</taxon>
        <taxon>Bacteroidota</taxon>
        <taxon>Cytophagia</taxon>
        <taxon>Cytophagales</taxon>
        <taxon>Hymenobacteraceae</taxon>
        <taxon>Rufibacter</taxon>
    </lineage>
</organism>
<gene>
    <name evidence="1" type="ORF">FOA19_14590</name>
</gene>
<accession>A0A5B6TGZ5</accession>
<sequence>MALTEQQLLDKIAEVRNEVLEGGNTRGRIADLFTNLMGWVKSLTPGTPLTVGASQVQATTYGGNNGQVTITPSGGSGMYRYRRDTSQPWTPTPQSGPFTFTGYSPGATTVYVQDSDGNTAQSTVTVRQAAPVLAGNLTIDAAKTLDWPFDARFTNRTDYELSTNNGGSYATPAAKPAVLAPGTYAANALRLRIKSGSTYSASNYLSNPAPVTIAAPEPVYNLQLTHGQSADGITLTALAGVVLKYNSPQPAGDPFPATMELFAGSTPIGSVDFNTPYIGQICGITYNGVTYHKTFVNGQLNILAKWRNYLPA</sequence>